<comment type="caution">
    <text evidence="2">The sequence shown here is derived from an EMBL/GenBank/DDBJ whole genome shotgun (WGS) entry which is preliminary data.</text>
</comment>
<name>A0AAD8YJK1_9STRA</name>
<gene>
    <name evidence="2" type="ORF">QTG54_001481</name>
</gene>
<dbReference type="EMBL" id="JATAAI010000002">
    <property type="protein sequence ID" value="KAK1747518.1"/>
    <property type="molecule type" value="Genomic_DNA"/>
</dbReference>
<sequence length="95" mass="10562">MTLRTILLHTTSATGMSLCQMNNHPDFRLRVAKQKFGGGGANITVKQQPATASNNKRDFSSKSVPNYKKQVREGGLNIHLLENPVDRMTVRPVEL</sequence>
<dbReference type="AlphaFoldDB" id="A0AAD8YJK1"/>
<evidence type="ECO:0000313" key="2">
    <source>
        <dbReference type="EMBL" id="KAK1747518.1"/>
    </source>
</evidence>
<evidence type="ECO:0000313" key="3">
    <source>
        <dbReference type="Proteomes" id="UP001224775"/>
    </source>
</evidence>
<organism evidence="2 3">
    <name type="scientific">Skeletonema marinoi</name>
    <dbReference type="NCBI Taxonomy" id="267567"/>
    <lineage>
        <taxon>Eukaryota</taxon>
        <taxon>Sar</taxon>
        <taxon>Stramenopiles</taxon>
        <taxon>Ochrophyta</taxon>
        <taxon>Bacillariophyta</taxon>
        <taxon>Coscinodiscophyceae</taxon>
        <taxon>Thalassiosirophycidae</taxon>
        <taxon>Thalassiosirales</taxon>
        <taxon>Skeletonemataceae</taxon>
        <taxon>Skeletonema</taxon>
        <taxon>Skeletonema marinoi-dohrnii complex</taxon>
    </lineage>
</organism>
<reference evidence="2" key="1">
    <citation type="submission" date="2023-06" db="EMBL/GenBank/DDBJ databases">
        <title>Survivors Of The Sea: Transcriptome response of Skeletonema marinoi to long-term dormancy.</title>
        <authorList>
            <person name="Pinder M.I.M."/>
            <person name="Kourtchenko O."/>
            <person name="Robertson E.K."/>
            <person name="Larsson T."/>
            <person name="Maumus F."/>
            <person name="Osuna-Cruz C.M."/>
            <person name="Vancaester E."/>
            <person name="Stenow R."/>
            <person name="Vandepoele K."/>
            <person name="Ploug H."/>
            <person name="Bruchert V."/>
            <person name="Godhe A."/>
            <person name="Topel M."/>
        </authorList>
    </citation>
    <scope>NUCLEOTIDE SEQUENCE</scope>
    <source>
        <strain evidence="2">R05AC</strain>
    </source>
</reference>
<accession>A0AAD8YJK1</accession>
<feature type="region of interest" description="Disordered" evidence="1">
    <location>
        <begin position="43"/>
        <end position="63"/>
    </location>
</feature>
<proteinExistence type="predicted"/>
<feature type="compositionally biased region" description="Polar residues" evidence="1">
    <location>
        <begin position="44"/>
        <end position="54"/>
    </location>
</feature>
<keyword evidence="3" id="KW-1185">Reference proteome</keyword>
<dbReference type="Proteomes" id="UP001224775">
    <property type="component" value="Unassembled WGS sequence"/>
</dbReference>
<protein>
    <submittedName>
        <fullName evidence="2">Uncharacterized protein</fullName>
    </submittedName>
</protein>
<evidence type="ECO:0000256" key="1">
    <source>
        <dbReference type="SAM" id="MobiDB-lite"/>
    </source>
</evidence>